<dbReference type="EMBL" id="JBIHMM010000001">
    <property type="protein sequence ID" value="MFH0252272.1"/>
    <property type="molecule type" value="Genomic_DNA"/>
</dbReference>
<protein>
    <submittedName>
        <fullName evidence="3">Alpha-1,2-fucosyltransferase</fullName>
    </submittedName>
</protein>
<dbReference type="PANTHER" id="PTHR11927">
    <property type="entry name" value="GALACTOSIDE 2-L-FUCOSYLTRANSFERASE"/>
    <property type="match status" value="1"/>
</dbReference>
<organism evidence="3 4">
    <name type="scientific">Roseovarius aquimarinus</name>
    <dbReference type="NCBI Taxonomy" id="1229156"/>
    <lineage>
        <taxon>Bacteria</taxon>
        <taxon>Pseudomonadati</taxon>
        <taxon>Pseudomonadota</taxon>
        <taxon>Alphaproteobacteria</taxon>
        <taxon>Rhodobacterales</taxon>
        <taxon>Roseobacteraceae</taxon>
        <taxon>Roseovarius</taxon>
    </lineage>
</organism>
<keyword evidence="1" id="KW-0328">Glycosyltransferase</keyword>
<dbReference type="Pfam" id="PF01531">
    <property type="entry name" value="Glyco_transf_11"/>
    <property type="match status" value="1"/>
</dbReference>
<dbReference type="PANTHER" id="PTHR11927:SF9">
    <property type="entry name" value="L-FUCOSYLTRANSFERASE"/>
    <property type="match status" value="1"/>
</dbReference>
<evidence type="ECO:0000256" key="1">
    <source>
        <dbReference type="ARBA" id="ARBA00022676"/>
    </source>
</evidence>
<name>A0ABW7I297_9RHOB</name>
<dbReference type="Proteomes" id="UP001607157">
    <property type="component" value="Unassembled WGS sequence"/>
</dbReference>
<evidence type="ECO:0000256" key="2">
    <source>
        <dbReference type="ARBA" id="ARBA00022679"/>
    </source>
</evidence>
<keyword evidence="2" id="KW-0808">Transferase</keyword>
<gene>
    <name evidence="3" type="ORF">ACGRVM_00075</name>
</gene>
<reference evidence="3 4" key="1">
    <citation type="submission" date="2024-10" db="EMBL/GenBank/DDBJ databases">
        <authorList>
            <person name="Yang X.-N."/>
        </authorList>
    </citation>
    <scope>NUCLEOTIDE SEQUENCE [LARGE SCALE GENOMIC DNA]</scope>
    <source>
        <strain evidence="3 4">CAU 1059</strain>
    </source>
</reference>
<evidence type="ECO:0000313" key="3">
    <source>
        <dbReference type="EMBL" id="MFH0252272.1"/>
    </source>
</evidence>
<evidence type="ECO:0000313" key="4">
    <source>
        <dbReference type="Proteomes" id="UP001607157"/>
    </source>
</evidence>
<accession>A0ABW7I297</accession>
<dbReference type="InterPro" id="IPR002516">
    <property type="entry name" value="Glyco_trans_11"/>
</dbReference>
<sequence length="295" mass="33792">MVIVMVDGGLCSAITKYVLGECFRKAFGMGVKYDLTWFETNGMDCDKKGSRLFTLTTLFPNIEMESATKDEIDFYKRHFYYSNPKPYWYDPAIFDNPKPLYFDGYAENWKYLVDVEDKVLSELRFKDLELDEANRDVLTDINQSPLSIAVHVRRGDYVGLGMAMLGEDYYRTAIEQIVSASGQDKAKVFFFSDDIDWVRSHLAPKQPPYIDWRCVDVNDIEAGHLDLLLISQCDHQVSSNSSFGYWGGLLNDNDDKIVIVPKRWLPDQTRGPELAGSDTAHDYPGFQKLENFPSS</sequence>
<keyword evidence="4" id="KW-1185">Reference proteome</keyword>
<comment type="caution">
    <text evidence="3">The sequence shown here is derived from an EMBL/GenBank/DDBJ whole genome shotgun (WGS) entry which is preliminary data.</text>
</comment>
<proteinExistence type="predicted"/>
<dbReference type="RefSeq" id="WP_377169947.1">
    <property type="nucleotide sequence ID" value="NZ_JBHTJC010000001.1"/>
</dbReference>
<dbReference type="Gene3D" id="3.40.50.11350">
    <property type="match status" value="1"/>
</dbReference>
<dbReference type="CDD" id="cd11301">
    <property type="entry name" value="Fut1_Fut2_like"/>
    <property type="match status" value="1"/>
</dbReference>